<keyword evidence="2" id="KW-0732">Signal</keyword>
<dbReference type="PANTHER" id="PTHR11422:SF0">
    <property type="entry name" value="T-CELL SURFACE GLYCOPROTEIN CD4"/>
    <property type="match status" value="1"/>
</dbReference>
<accession>A0ABM1JRJ4</accession>
<feature type="signal peptide" evidence="2">
    <location>
        <begin position="1"/>
        <end position="22"/>
    </location>
</feature>
<dbReference type="Gene3D" id="2.60.40.10">
    <property type="entry name" value="Immunoglobulins"/>
    <property type="match status" value="1"/>
</dbReference>
<dbReference type="Gene3D" id="1.20.5.900">
    <property type="entry name" value="transmembrane domain of human cd4"/>
    <property type="match status" value="1"/>
</dbReference>
<evidence type="ECO:0000256" key="2">
    <source>
        <dbReference type="SAM" id="SignalP"/>
    </source>
</evidence>
<dbReference type="InterPro" id="IPR021963">
    <property type="entry name" value="Tcell_CD4_Cterm"/>
</dbReference>
<evidence type="ECO:0000256" key="1">
    <source>
        <dbReference type="SAM" id="Phobius"/>
    </source>
</evidence>
<feature type="transmembrane region" description="Helical" evidence="1">
    <location>
        <begin position="293"/>
        <end position="317"/>
    </location>
</feature>
<organism evidence="4 5">
    <name type="scientific">Gekko japonicus</name>
    <name type="common">Schlegel's Japanese gecko</name>
    <dbReference type="NCBI Taxonomy" id="146911"/>
    <lineage>
        <taxon>Eukaryota</taxon>
        <taxon>Metazoa</taxon>
        <taxon>Chordata</taxon>
        <taxon>Craniata</taxon>
        <taxon>Vertebrata</taxon>
        <taxon>Euteleostomi</taxon>
        <taxon>Lepidosauria</taxon>
        <taxon>Squamata</taxon>
        <taxon>Bifurcata</taxon>
        <taxon>Gekkota</taxon>
        <taxon>Gekkonidae</taxon>
        <taxon>Gekkoninae</taxon>
        <taxon>Gekko</taxon>
    </lineage>
</organism>
<dbReference type="InterPro" id="IPR013783">
    <property type="entry name" value="Ig-like_fold"/>
</dbReference>
<dbReference type="Pfam" id="PF12104">
    <property type="entry name" value="Tcell_CD4_C"/>
    <property type="match status" value="1"/>
</dbReference>
<dbReference type="InterPro" id="IPR036179">
    <property type="entry name" value="Ig-like_dom_sf"/>
</dbReference>
<name>A0ABM1JRJ4_GEKJA</name>
<dbReference type="Proteomes" id="UP000694871">
    <property type="component" value="Unplaced"/>
</dbReference>
<gene>
    <name evidence="5" type="primary">LOC107108191</name>
</gene>
<dbReference type="InterPro" id="IPR003599">
    <property type="entry name" value="Ig_sub"/>
</dbReference>
<dbReference type="SMART" id="SM00409">
    <property type="entry name" value="IG"/>
    <property type="match status" value="2"/>
</dbReference>
<dbReference type="RefSeq" id="XP_015264081.1">
    <property type="nucleotide sequence ID" value="XM_015408595.1"/>
</dbReference>
<evidence type="ECO:0000313" key="5">
    <source>
        <dbReference type="RefSeq" id="XP_015264081.1"/>
    </source>
</evidence>
<dbReference type="SUPFAM" id="SSF48726">
    <property type="entry name" value="Immunoglobulin"/>
    <property type="match status" value="2"/>
</dbReference>
<evidence type="ECO:0000313" key="4">
    <source>
        <dbReference type="Proteomes" id="UP000694871"/>
    </source>
</evidence>
<dbReference type="GeneID" id="107108191"/>
<feature type="chain" id="PRO_5045671144" evidence="2">
    <location>
        <begin position="23"/>
        <end position="353"/>
    </location>
</feature>
<evidence type="ECO:0000259" key="3">
    <source>
        <dbReference type="PROSITE" id="PS50835"/>
    </source>
</evidence>
<protein>
    <submittedName>
        <fullName evidence="5">Uncharacterized protein LOC107108191</fullName>
    </submittedName>
</protein>
<dbReference type="PROSITE" id="PS50835">
    <property type="entry name" value="IG_LIKE"/>
    <property type="match status" value="1"/>
</dbReference>
<keyword evidence="1" id="KW-0812">Transmembrane</keyword>
<keyword evidence="1" id="KW-0472">Membrane</keyword>
<dbReference type="PANTHER" id="PTHR11422">
    <property type="entry name" value="T-CELL SURFACE GLYCOPROTEIN CD4"/>
    <property type="match status" value="1"/>
</dbReference>
<feature type="domain" description="Ig-like" evidence="3">
    <location>
        <begin position="19"/>
        <end position="108"/>
    </location>
</feature>
<reference evidence="5" key="1">
    <citation type="submission" date="2025-08" db="UniProtKB">
        <authorList>
            <consortium name="RefSeq"/>
        </authorList>
    </citation>
    <scope>IDENTIFICATION</scope>
</reference>
<keyword evidence="4" id="KW-1185">Reference proteome</keyword>
<keyword evidence="1" id="KW-1133">Transmembrane helix</keyword>
<proteinExistence type="predicted"/>
<dbReference type="InterPro" id="IPR007110">
    <property type="entry name" value="Ig-like_dom"/>
</dbReference>
<sequence length="353" mass="39164">MALNSFLLSFLLHLGGLLPVAAEQSVYSLEGDPVTLSCPDVFPNQNQGTGFWKYNGVEVLKYTNGKPWKVRQEHKFKGTEKGDFSLQMPEAKEGLYTCDVSGKEKSIRLHILKGFLEDLDDEIFAAINSTVTLSYKLNPPGEKYPNTMEVLLTKEVSGKSTSLGSGRDSCSPKTIPKVQFEDGGRYQCRLRFSRGWLNKTIHLVVMKVSASPPGPLPKEDAVKLCCSISAPLPPGAVLRWDAVNISRDVPHCLTIQKAGQQTCSLIVGKEEKISVNYTVEEATEQTGFPLPGLALGVGVPLLLLILLSVCLFTYIAVKRKKRRMERMAQAKQHLLAKRTCQCQRDQSNDYYHT</sequence>